<dbReference type="STRING" id="154621.RV11_GL003410"/>
<dbReference type="OrthoDB" id="9785724at2"/>
<dbReference type="Pfam" id="PF00857">
    <property type="entry name" value="Isochorismatase"/>
    <property type="match status" value="1"/>
</dbReference>
<dbReference type="Proteomes" id="UP000013785">
    <property type="component" value="Unassembled WGS sequence"/>
</dbReference>
<dbReference type="PANTHER" id="PTHR43540">
    <property type="entry name" value="PEROXYUREIDOACRYLATE/UREIDOACRYLATE AMIDOHYDROLASE-RELATED"/>
    <property type="match status" value="1"/>
</dbReference>
<evidence type="ECO:0000256" key="1">
    <source>
        <dbReference type="ARBA" id="ARBA00006336"/>
    </source>
</evidence>
<accession>R3W3P5</accession>
<dbReference type="PANTHER" id="PTHR43540:SF14">
    <property type="entry name" value="ISOCHORISMATASE"/>
    <property type="match status" value="1"/>
</dbReference>
<dbReference type="CDD" id="cd01014">
    <property type="entry name" value="nicotinamidase_related"/>
    <property type="match status" value="1"/>
</dbReference>
<reference evidence="4 5" key="1">
    <citation type="submission" date="2013-02" db="EMBL/GenBank/DDBJ databases">
        <title>The Genome Sequence of Enterococcus phoeniculicola BAA-412.</title>
        <authorList>
            <consortium name="The Broad Institute Genome Sequencing Platform"/>
            <consortium name="The Broad Institute Genome Sequencing Center for Infectious Disease"/>
            <person name="Earl A.M."/>
            <person name="Gilmore M.S."/>
            <person name="Lebreton F."/>
            <person name="Walker B."/>
            <person name="Young S.K."/>
            <person name="Zeng Q."/>
            <person name="Gargeya S."/>
            <person name="Fitzgerald M."/>
            <person name="Haas B."/>
            <person name="Abouelleil A."/>
            <person name="Alvarado L."/>
            <person name="Arachchi H.M."/>
            <person name="Berlin A.M."/>
            <person name="Chapman S.B."/>
            <person name="Dewar J."/>
            <person name="Goldberg J."/>
            <person name="Griggs A."/>
            <person name="Gujja S."/>
            <person name="Hansen M."/>
            <person name="Howarth C."/>
            <person name="Imamovic A."/>
            <person name="Larimer J."/>
            <person name="McCowan C."/>
            <person name="Murphy C."/>
            <person name="Neiman D."/>
            <person name="Pearson M."/>
            <person name="Priest M."/>
            <person name="Roberts A."/>
            <person name="Saif S."/>
            <person name="Shea T."/>
            <person name="Sisk P."/>
            <person name="Sykes S."/>
            <person name="Wortman J."/>
            <person name="Nusbaum C."/>
            <person name="Birren B."/>
        </authorList>
    </citation>
    <scope>NUCLEOTIDE SEQUENCE [LARGE SCALE GENOMIC DNA]</scope>
    <source>
        <strain evidence="4 5">ATCC BAA-412</strain>
    </source>
</reference>
<sequence length="168" mass="19343">MKKNDDALLVIDLQTGVCLRATKPIDHLSELISLVNTRIQEYADRNRPVIFVQHREEELITDSPAWQIIPQLNTSNAYFIEKTHANSFYQTELKQLLERLSISTIEICGAQTQYCVDTTVKFAHGLGYKVVMQSGATTTYDTEFMTASQTISFYESIWKDRFVTFFDK</sequence>
<name>R3W3P5_9ENTE</name>
<keyword evidence="5" id="KW-1185">Reference proteome</keyword>
<dbReference type="InterPro" id="IPR050272">
    <property type="entry name" value="Isochorismatase-like_hydrls"/>
</dbReference>
<evidence type="ECO:0000256" key="2">
    <source>
        <dbReference type="ARBA" id="ARBA00022801"/>
    </source>
</evidence>
<dbReference type="HOGENOM" id="CLU_068979_5_5_9"/>
<organism evidence="4 5">
    <name type="scientific">Enterococcus phoeniculicola ATCC BAA-412</name>
    <dbReference type="NCBI Taxonomy" id="1158610"/>
    <lineage>
        <taxon>Bacteria</taxon>
        <taxon>Bacillati</taxon>
        <taxon>Bacillota</taxon>
        <taxon>Bacilli</taxon>
        <taxon>Lactobacillales</taxon>
        <taxon>Enterococcaceae</taxon>
        <taxon>Enterococcus</taxon>
    </lineage>
</organism>
<dbReference type="SUPFAM" id="SSF52499">
    <property type="entry name" value="Isochorismatase-like hydrolases"/>
    <property type="match status" value="1"/>
</dbReference>
<dbReference type="GO" id="GO:0016787">
    <property type="term" value="F:hydrolase activity"/>
    <property type="evidence" value="ECO:0007669"/>
    <property type="project" value="UniProtKB-KW"/>
</dbReference>
<comment type="similarity">
    <text evidence="1">Belongs to the isochorismatase family.</text>
</comment>
<gene>
    <name evidence="4" type="ORF">UC3_02444</name>
</gene>
<dbReference type="EMBL" id="AJAT01000017">
    <property type="protein sequence ID" value="EOL42096.1"/>
    <property type="molecule type" value="Genomic_DNA"/>
</dbReference>
<dbReference type="Gene3D" id="3.40.50.850">
    <property type="entry name" value="Isochorismatase-like"/>
    <property type="match status" value="1"/>
</dbReference>
<proteinExistence type="inferred from homology"/>
<keyword evidence="2" id="KW-0378">Hydrolase</keyword>
<protein>
    <recommendedName>
        <fullName evidence="3">Isochorismatase-like domain-containing protein</fullName>
    </recommendedName>
</protein>
<evidence type="ECO:0000313" key="4">
    <source>
        <dbReference type="EMBL" id="EOL42096.1"/>
    </source>
</evidence>
<evidence type="ECO:0000259" key="3">
    <source>
        <dbReference type="Pfam" id="PF00857"/>
    </source>
</evidence>
<evidence type="ECO:0000313" key="5">
    <source>
        <dbReference type="Proteomes" id="UP000013785"/>
    </source>
</evidence>
<dbReference type="InterPro" id="IPR000868">
    <property type="entry name" value="Isochorismatase-like_dom"/>
</dbReference>
<dbReference type="AlphaFoldDB" id="R3W3P5"/>
<dbReference type="RefSeq" id="WP_010769088.1">
    <property type="nucleotide sequence ID" value="NZ_ASWE01000001.1"/>
</dbReference>
<comment type="caution">
    <text evidence="4">The sequence shown here is derived from an EMBL/GenBank/DDBJ whole genome shotgun (WGS) entry which is preliminary data.</text>
</comment>
<feature type="domain" description="Isochorismatase-like" evidence="3">
    <location>
        <begin position="7"/>
        <end position="147"/>
    </location>
</feature>
<dbReference type="InterPro" id="IPR036380">
    <property type="entry name" value="Isochorismatase-like_sf"/>
</dbReference>
<dbReference type="eggNOG" id="COG1335">
    <property type="taxonomic scope" value="Bacteria"/>
</dbReference>
<dbReference type="PATRIC" id="fig|1158610.3.peg.2423"/>